<proteinExistence type="predicted"/>
<dbReference type="GO" id="GO:0016829">
    <property type="term" value="F:lyase activity"/>
    <property type="evidence" value="ECO:0007669"/>
    <property type="project" value="UniProtKB-KW"/>
</dbReference>
<dbReference type="Proteomes" id="UP000321638">
    <property type="component" value="Unassembled WGS sequence"/>
</dbReference>
<dbReference type="OrthoDB" id="530475at2"/>
<dbReference type="AlphaFoldDB" id="A0A5C8PSS8"/>
<protein>
    <submittedName>
        <fullName evidence="1">Phosphonate C-P lyase system protein PhnG</fullName>
    </submittedName>
</protein>
<dbReference type="Pfam" id="PF06754">
    <property type="entry name" value="PhnG"/>
    <property type="match status" value="1"/>
</dbReference>
<dbReference type="NCBIfam" id="TIGR03293">
    <property type="entry name" value="PhnG_redo"/>
    <property type="match status" value="1"/>
</dbReference>
<evidence type="ECO:0000313" key="1">
    <source>
        <dbReference type="EMBL" id="TXL79539.1"/>
    </source>
</evidence>
<reference evidence="1 2" key="1">
    <citation type="submission" date="2019-06" db="EMBL/GenBank/DDBJ databases">
        <title>New taxonomy in bacterial strain CC-CFT640, isolated from vineyard.</title>
        <authorList>
            <person name="Lin S.-Y."/>
            <person name="Tsai C.-F."/>
            <person name="Young C.-C."/>
        </authorList>
    </citation>
    <scope>NUCLEOTIDE SEQUENCE [LARGE SCALE GENOMIC DNA]</scope>
    <source>
        <strain evidence="1 2">CC-CFT640</strain>
    </source>
</reference>
<dbReference type="GO" id="GO:0015716">
    <property type="term" value="P:organic phosphonate transport"/>
    <property type="evidence" value="ECO:0007669"/>
    <property type="project" value="InterPro"/>
</dbReference>
<comment type="caution">
    <text evidence="1">The sequence shown here is derived from an EMBL/GenBank/DDBJ whole genome shotgun (WGS) entry which is preliminary data.</text>
</comment>
<keyword evidence="1" id="KW-0456">Lyase</keyword>
<dbReference type="EMBL" id="VDUZ01000005">
    <property type="protein sequence ID" value="TXL79539.1"/>
    <property type="molecule type" value="Genomic_DNA"/>
</dbReference>
<dbReference type="InterPro" id="IPR009609">
    <property type="entry name" value="Phosphonate_metab_PhnG"/>
</dbReference>
<gene>
    <name evidence="1" type="primary">phnG</name>
    <name evidence="1" type="ORF">FHP25_06240</name>
</gene>
<dbReference type="RefSeq" id="WP_147846046.1">
    <property type="nucleotide sequence ID" value="NZ_VDUZ01000005.1"/>
</dbReference>
<name>A0A5C8PSS8_9HYPH</name>
<accession>A0A5C8PSS8</accession>
<sequence>MEKTDDIASRKRRLAALARTDRDALEGALRRITPVPRYDVVKPAETGLVMVRGRAGGTGAPFNLGEMTVTRCVVRGEDGALGVGYVAGRDRRKAELVAVFDALLQDPARAQALEDDVIAPAEQRRQVQRARTLARAAATRVDFFTVVRGE</sequence>
<dbReference type="GO" id="GO:0019634">
    <property type="term" value="P:organic phosphonate metabolic process"/>
    <property type="evidence" value="ECO:0007669"/>
    <property type="project" value="InterPro"/>
</dbReference>
<organism evidence="1 2">
    <name type="scientific">Vineibacter terrae</name>
    <dbReference type="NCBI Taxonomy" id="2586908"/>
    <lineage>
        <taxon>Bacteria</taxon>
        <taxon>Pseudomonadati</taxon>
        <taxon>Pseudomonadota</taxon>
        <taxon>Alphaproteobacteria</taxon>
        <taxon>Hyphomicrobiales</taxon>
        <taxon>Vineibacter</taxon>
    </lineage>
</organism>
<evidence type="ECO:0000313" key="2">
    <source>
        <dbReference type="Proteomes" id="UP000321638"/>
    </source>
</evidence>
<keyword evidence="2" id="KW-1185">Reference proteome</keyword>